<evidence type="ECO:0000256" key="1">
    <source>
        <dbReference type="SAM" id="MobiDB-lite"/>
    </source>
</evidence>
<dbReference type="InterPro" id="IPR014729">
    <property type="entry name" value="Rossmann-like_a/b/a_fold"/>
</dbReference>
<evidence type="ECO:0000313" key="3">
    <source>
        <dbReference type="Proteomes" id="UP001156882"/>
    </source>
</evidence>
<name>A0ABQ6CFQ7_9HYPH</name>
<reference evidence="3" key="1">
    <citation type="journal article" date="2019" name="Int. J. Syst. Evol. Microbiol.">
        <title>The Global Catalogue of Microorganisms (GCM) 10K type strain sequencing project: providing services to taxonomists for standard genome sequencing and annotation.</title>
        <authorList>
            <consortium name="The Broad Institute Genomics Platform"/>
            <consortium name="The Broad Institute Genome Sequencing Center for Infectious Disease"/>
            <person name="Wu L."/>
            <person name="Ma J."/>
        </authorList>
    </citation>
    <scope>NUCLEOTIDE SEQUENCE [LARGE SCALE GENOMIC DNA]</scope>
    <source>
        <strain evidence="3">NBRC 101365</strain>
    </source>
</reference>
<gene>
    <name evidence="2" type="ORF">GCM10007874_15200</name>
</gene>
<proteinExistence type="predicted"/>
<comment type="caution">
    <text evidence="2">The sequence shown here is derived from an EMBL/GenBank/DDBJ whole genome shotgun (WGS) entry which is preliminary data.</text>
</comment>
<accession>A0ABQ6CFQ7</accession>
<dbReference type="EMBL" id="BSPC01000014">
    <property type="protein sequence ID" value="GLS18503.1"/>
    <property type="molecule type" value="Genomic_DNA"/>
</dbReference>
<evidence type="ECO:0000313" key="2">
    <source>
        <dbReference type="EMBL" id="GLS18503.1"/>
    </source>
</evidence>
<protein>
    <submittedName>
        <fullName evidence="2">Uncharacterized protein</fullName>
    </submittedName>
</protein>
<dbReference type="SUPFAM" id="SSF52402">
    <property type="entry name" value="Adenine nucleotide alpha hydrolases-like"/>
    <property type="match status" value="1"/>
</dbReference>
<organism evidence="2 3">
    <name type="scientific">Labrys miyagiensis</name>
    <dbReference type="NCBI Taxonomy" id="346912"/>
    <lineage>
        <taxon>Bacteria</taxon>
        <taxon>Pseudomonadati</taxon>
        <taxon>Pseudomonadota</taxon>
        <taxon>Alphaproteobacteria</taxon>
        <taxon>Hyphomicrobiales</taxon>
        <taxon>Xanthobacteraceae</taxon>
        <taxon>Labrys</taxon>
    </lineage>
</organism>
<feature type="region of interest" description="Disordered" evidence="1">
    <location>
        <begin position="37"/>
        <end position="58"/>
    </location>
</feature>
<dbReference type="Proteomes" id="UP001156882">
    <property type="component" value="Unassembled WGS sequence"/>
</dbReference>
<dbReference type="Gene3D" id="3.40.50.620">
    <property type="entry name" value="HUPs"/>
    <property type="match status" value="1"/>
</dbReference>
<sequence length="58" mass="5871">MLVAGAGADAAAQAAARLAGVDKVLVADASYEHRLAEPTAGRCQTNSRLSPPGARRPI</sequence>
<keyword evidence="3" id="KW-1185">Reference proteome</keyword>